<accession>A0A0B5AYT9</accession>
<dbReference type="BioCyc" id="JESP1508404:G14D9-13689-MONOMER"/>
<evidence type="ECO:0000313" key="2">
    <source>
        <dbReference type="Proteomes" id="UP000031449"/>
    </source>
</evidence>
<evidence type="ECO:0000313" key="1">
    <source>
        <dbReference type="EMBL" id="AJD93683.1"/>
    </source>
</evidence>
<gene>
    <name evidence="1" type="ORF">JMA_43660</name>
</gene>
<keyword evidence="1" id="KW-0614">Plasmid</keyword>
<name>A0A0B5AYT9_9BACL</name>
<keyword evidence="2" id="KW-1185">Reference proteome</keyword>
<dbReference type="AlphaFoldDB" id="A0A0B5AYT9"/>
<dbReference type="HOGENOM" id="CLU_1174146_0_0_9"/>
<protein>
    <submittedName>
        <fullName evidence="1">Uncharacterized protein</fullName>
    </submittedName>
</protein>
<geneLocation type="plasmid" evidence="2"/>
<dbReference type="Proteomes" id="UP000031449">
    <property type="component" value="Plasmid unnamed"/>
</dbReference>
<dbReference type="KEGG" id="jeo:JMA_43660"/>
<dbReference type="EMBL" id="CP009417">
    <property type="protein sequence ID" value="AJD93683.1"/>
    <property type="molecule type" value="Genomic_DNA"/>
</dbReference>
<organism evidence="1 2">
    <name type="scientific">Jeotgalibacillus malaysiensis</name>
    <dbReference type="NCBI Taxonomy" id="1508404"/>
    <lineage>
        <taxon>Bacteria</taxon>
        <taxon>Bacillati</taxon>
        <taxon>Bacillota</taxon>
        <taxon>Bacilli</taxon>
        <taxon>Bacillales</taxon>
        <taxon>Caryophanaceae</taxon>
        <taxon>Jeotgalibacillus</taxon>
    </lineage>
</organism>
<reference evidence="1 2" key="1">
    <citation type="submission" date="2014-08" db="EMBL/GenBank/DDBJ databases">
        <title>Complete genome of a marine bacteria Jeotgalibacillus malaysiensis.</title>
        <authorList>
            <person name="Yaakop A.S."/>
            <person name="Chan K.-G."/>
            <person name="Goh K.M."/>
        </authorList>
    </citation>
    <scope>NUCLEOTIDE SEQUENCE [LARGE SCALE GENOMIC DNA]</scope>
    <source>
        <strain evidence="1 2">D5</strain>
        <plasmid evidence="2">Plasmid</plasmid>
    </source>
</reference>
<sequence length="236" mass="27852">MLTLLVVLGIGGAAYGGYRWATKDSRVKALPAPKTMNKQPWVFPNENKDGIYPVSHILLYLMATEDDGVPEDWMTDVRRLEGDKIEYDHVHEGFWETFYELNKEFRKFDKEIDKHDEMKDSSKAGYQLYLNSLYEMKCEIYELAQACYEYMRINEQEVVEEEEDEKEELMVGRTVEEQKLLAIYHDEDSTPEMKAEAEYLLEELKKMNPESYTNPKLQDMELDMETIRRIVDAKKI</sequence>
<proteinExistence type="predicted"/>